<dbReference type="PANTHER" id="PTHR10926:SF0">
    <property type="entry name" value="CDC50, ISOFORM A"/>
    <property type="match status" value="1"/>
</dbReference>
<dbReference type="InterPro" id="IPR005045">
    <property type="entry name" value="CDC50/LEM3_fam"/>
</dbReference>
<protein>
    <recommendedName>
        <fullName evidence="11">Cell division control protein 50</fullName>
    </recommendedName>
</protein>
<dbReference type="GO" id="GO:0045332">
    <property type="term" value="P:phospholipid translocation"/>
    <property type="evidence" value="ECO:0007669"/>
    <property type="project" value="UniProtKB-UniRule"/>
</dbReference>
<comment type="similarity">
    <text evidence="2 6">Belongs to the CDC50/LEM3 family.</text>
</comment>
<comment type="subcellular location">
    <subcellularLocation>
        <location evidence="1">Membrane</location>
        <topology evidence="1">Multi-pass membrane protein</topology>
    </subcellularLocation>
</comment>
<evidence type="ECO:0000313" key="10">
    <source>
        <dbReference type="Proteomes" id="UP000019384"/>
    </source>
</evidence>
<proteinExistence type="inferred from homology"/>
<keyword evidence="4 8" id="KW-1133">Transmembrane helix</keyword>
<feature type="transmembrane region" description="Helical" evidence="8">
    <location>
        <begin position="337"/>
        <end position="359"/>
    </location>
</feature>
<dbReference type="EMBL" id="HG793129">
    <property type="protein sequence ID" value="CDK28736.1"/>
    <property type="molecule type" value="Genomic_DNA"/>
</dbReference>
<dbReference type="HOGENOM" id="CLU_025025_0_1_1"/>
<dbReference type="PANTHER" id="PTHR10926">
    <property type="entry name" value="CELL CYCLE CONTROL PROTEIN 50"/>
    <property type="match status" value="1"/>
</dbReference>
<evidence type="ECO:0000256" key="8">
    <source>
        <dbReference type="SAM" id="Phobius"/>
    </source>
</evidence>
<dbReference type="GeneID" id="34522114"/>
<dbReference type="STRING" id="1382522.W6MPZ4"/>
<feature type="transmembrane region" description="Helical" evidence="8">
    <location>
        <begin position="53"/>
        <end position="74"/>
    </location>
</feature>
<accession>W6MPZ4</accession>
<feature type="region of interest" description="Disordered" evidence="7">
    <location>
        <begin position="1"/>
        <end position="36"/>
    </location>
</feature>
<gene>
    <name evidence="9" type="ORF">KUCA_T00004720001</name>
</gene>
<evidence type="ECO:0000256" key="3">
    <source>
        <dbReference type="ARBA" id="ARBA00022692"/>
    </source>
</evidence>
<name>W6MPZ4_9ASCO</name>
<evidence type="ECO:0000256" key="4">
    <source>
        <dbReference type="ARBA" id="ARBA00022989"/>
    </source>
</evidence>
<keyword evidence="10" id="KW-1185">Reference proteome</keyword>
<evidence type="ECO:0000313" key="9">
    <source>
        <dbReference type="EMBL" id="CDK28736.1"/>
    </source>
</evidence>
<evidence type="ECO:0000256" key="2">
    <source>
        <dbReference type="ARBA" id="ARBA00009457"/>
    </source>
</evidence>
<dbReference type="GO" id="GO:0005794">
    <property type="term" value="C:Golgi apparatus"/>
    <property type="evidence" value="ECO:0007669"/>
    <property type="project" value="TreeGrafter"/>
</dbReference>
<evidence type="ECO:0000256" key="5">
    <source>
        <dbReference type="ARBA" id="ARBA00023136"/>
    </source>
</evidence>
<sequence length="383" mass="43735">MLSRLRRRNSSDSDVTISGRDAGSQRTKSRRPPNTAFRQQRLKAWQPILAPRTVLPLLCLIFLICGPIGAGFMYTTYGVEVVEVNYSKCESIASSDSFTDIPSKYYSNHFKKSISTKPSWKLKTDDDTTTCQVRFQIPNDISPPLFLYYKLTDFYQNHRKYVSSYDWNQLKGEAVEYDDLDSDCKPLRYRDDKVVYPCGLVANSLFNDTFSSLQSVDGDDTYEMSQKGIAWNSDIHKYKKTHYNASSIVPPENWAKKYPDGYTDDNIPDLSQDELFMNWMRTAALPNFMKLAGKNTSSTLQSGTYQVDIELNYPVTIFGGTKSFVISTSSVLGGRHISLAVCYLIVAGISLFFLIAFFLKQVLSKRKIDTHRYLLTEERREAL</sequence>
<evidence type="ECO:0000256" key="1">
    <source>
        <dbReference type="ARBA" id="ARBA00004141"/>
    </source>
</evidence>
<evidence type="ECO:0000256" key="7">
    <source>
        <dbReference type="SAM" id="MobiDB-lite"/>
    </source>
</evidence>
<dbReference type="AlphaFoldDB" id="W6MPZ4"/>
<organism evidence="9 10">
    <name type="scientific">Kuraishia capsulata CBS 1993</name>
    <dbReference type="NCBI Taxonomy" id="1382522"/>
    <lineage>
        <taxon>Eukaryota</taxon>
        <taxon>Fungi</taxon>
        <taxon>Dikarya</taxon>
        <taxon>Ascomycota</taxon>
        <taxon>Saccharomycotina</taxon>
        <taxon>Pichiomycetes</taxon>
        <taxon>Pichiales</taxon>
        <taxon>Pichiaceae</taxon>
        <taxon>Kuraishia</taxon>
    </lineage>
</organism>
<dbReference type="Pfam" id="PF03381">
    <property type="entry name" value="CDC50"/>
    <property type="match status" value="1"/>
</dbReference>
<dbReference type="PIRSF" id="PIRSF015840">
    <property type="entry name" value="DUF284_TM_euk"/>
    <property type="match status" value="1"/>
</dbReference>
<keyword evidence="3 8" id="KW-0812">Transmembrane</keyword>
<dbReference type="Proteomes" id="UP000019384">
    <property type="component" value="Unassembled WGS sequence"/>
</dbReference>
<dbReference type="RefSeq" id="XP_022460726.1">
    <property type="nucleotide sequence ID" value="XM_022601485.1"/>
</dbReference>
<dbReference type="OrthoDB" id="340608at2759"/>
<keyword evidence="5 6" id="KW-0472">Membrane</keyword>
<reference evidence="9" key="1">
    <citation type="submission" date="2013-12" db="EMBL/GenBank/DDBJ databases">
        <authorList>
            <person name="Genoscope - CEA"/>
        </authorList>
    </citation>
    <scope>NUCLEOTIDE SEQUENCE</scope>
    <source>
        <strain evidence="9">CBS 1993</strain>
    </source>
</reference>
<dbReference type="GO" id="GO:0005783">
    <property type="term" value="C:endoplasmic reticulum"/>
    <property type="evidence" value="ECO:0007669"/>
    <property type="project" value="TreeGrafter"/>
</dbReference>
<reference evidence="9" key="2">
    <citation type="submission" date="2014-02" db="EMBL/GenBank/DDBJ databases">
        <title>Complete DNA sequence of /Kuraishia capsulata/ illustrates novel genomic features among budding yeasts (/Saccharomycotina/).</title>
        <authorList>
            <person name="Morales L."/>
            <person name="Noel B."/>
            <person name="Porcel B."/>
            <person name="Marcet-Houben M."/>
            <person name="Hullo M-F."/>
            <person name="Sacerdot C."/>
            <person name="Tekaia F."/>
            <person name="Leh-Louis V."/>
            <person name="Despons L."/>
            <person name="Khanna V."/>
            <person name="Aury J-M."/>
            <person name="Barbe V."/>
            <person name="Couloux A."/>
            <person name="Labadie K."/>
            <person name="Pelletier E."/>
            <person name="Souciet J-L."/>
            <person name="Boekhout T."/>
            <person name="Gabaldon T."/>
            <person name="Wincker P."/>
            <person name="Dujon B."/>
        </authorList>
    </citation>
    <scope>NUCLEOTIDE SEQUENCE</scope>
    <source>
        <strain evidence="9">CBS 1993</strain>
    </source>
</reference>
<evidence type="ECO:0008006" key="11">
    <source>
        <dbReference type="Google" id="ProtNLM"/>
    </source>
</evidence>
<dbReference type="GO" id="GO:0005886">
    <property type="term" value="C:plasma membrane"/>
    <property type="evidence" value="ECO:0007669"/>
    <property type="project" value="TreeGrafter"/>
</dbReference>
<evidence type="ECO:0000256" key="6">
    <source>
        <dbReference type="PIRNR" id="PIRNR015840"/>
    </source>
</evidence>